<dbReference type="EMBL" id="MUZR01000013">
    <property type="protein sequence ID" value="OOC10618.1"/>
    <property type="molecule type" value="Genomic_DNA"/>
</dbReference>
<comment type="caution">
    <text evidence="2">The sequence shown here is derived from an EMBL/GenBank/DDBJ whole genome shotgun (WGS) entry which is preliminary data.</text>
</comment>
<accession>A0A1V2ZZT0</accession>
<dbReference type="AlphaFoldDB" id="A0A1V2ZZT0"/>
<sequence length="167" mass="17563">MKRPDLVLLRHAQSEDPSAFDGPDRDRPLTREGEASAAAMARALVPLLAEPARVWVSPWHRAAQTAAPLARALACEAETVDCLRPGQLVGPELQERLQKEKNGGSIVLVGHEPDLSRLAGRLLGLSGGAAPVAMGKGDACGLGGHLPGPLHLVWHLPRGVLERLGGA</sequence>
<organism evidence="2 3">
    <name type="scientific">Thioalkalivibrio halophilus</name>
    <dbReference type="NCBI Taxonomy" id="252474"/>
    <lineage>
        <taxon>Bacteria</taxon>
        <taxon>Pseudomonadati</taxon>
        <taxon>Pseudomonadota</taxon>
        <taxon>Gammaproteobacteria</taxon>
        <taxon>Chromatiales</taxon>
        <taxon>Ectothiorhodospiraceae</taxon>
        <taxon>Thioalkalivibrio</taxon>
    </lineage>
</organism>
<dbReference type="CDD" id="cd07067">
    <property type="entry name" value="HP_PGM_like"/>
    <property type="match status" value="1"/>
</dbReference>
<dbReference type="Pfam" id="PF00300">
    <property type="entry name" value="His_Phos_1"/>
    <property type="match status" value="1"/>
</dbReference>
<feature type="region of interest" description="Disordered" evidence="1">
    <location>
        <begin position="1"/>
        <end position="31"/>
    </location>
</feature>
<keyword evidence="3" id="KW-1185">Reference proteome</keyword>
<evidence type="ECO:0000256" key="1">
    <source>
        <dbReference type="SAM" id="MobiDB-lite"/>
    </source>
</evidence>
<dbReference type="Proteomes" id="UP000189177">
    <property type="component" value="Unassembled WGS sequence"/>
</dbReference>
<dbReference type="STRING" id="252474.B1A74_04910"/>
<dbReference type="InterPro" id="IPR013078">
    <property type="entry name" value="His_Pase_superF_clade-1"/>
</dbReference>
<dbReference type="InterPro" id="IPR029033">
    <property type="entry name" value="His_PPase_superfam"/>
</dbReference>
<dbReference type="Gene3D" id="3.40.50.1240">
    <property type="entry name" value="Phosphoglycerate mutase-like"/>
    <property type="match status" value="1"/>
</dbReference>
<feature type="compositionally biased region" description="Basic and acidic residues" evidence="1">
    <location>
        <begin position="22"/>
        <end position="31"/>
    </location>
</feature>
<proteinExistence type="predicted"/>
<dbReference type="RefSeq" id="WP_018945611.1">
    <property type="nucleotide sequence ID" value="NZ_MUZR01000013.1"/>
</dbReference>
<reference evidence="2 3" key="1">
    <citation type="submission" date="2017-02" db="EMBL/GenBank/DDBJ databases">
        <title>Genomic diversity within the haloalkaliphilic genus Thioalkalivibrio.</title>
        <authorList>
            <person name="Ahn A.-C."/>
            <person name="Meier-Kolthoff J."/>
            <person name="Overmars L."/>
            <person name="Richter M."/>
            <person name="Woyke T."/>
            <person name="Sorokin D.Y."/>
            <person name="Muyzer G."/>
        </authorList>
    </citation>
    <scope>NUCLEOTIDE SEQUENCE [LARGE SCALE GENOMIC DNA]</scope>
    <source>
        <strain evidence="2 3">HL17</strain>
    </source>
</reference>
<name>A0A1V2ZZT0_9GAMM</name>
<dbReference type="OrthoDB" id="9810154at2"/>
<gene>
    <name evidence="2" type="ORF">B1A74_04910</name>
</gene>
<evidence type="ECO:0000313" key="3">
    <source>
        <dbReference type="Proteomes" id="UP000189177"/>
    </source>
</evidence>
<dbReference type="SUPFAM" id="SSF53254">
    <property type="entry name" value="Phosphoglycerate mutase-like"/>
    <property type="match status" value="1"/>
</dbReference>
<protein>
    <submittedName>
        <fullName evidence="2">Histidine phosphatase family protein</fullName>
    </submittedName>
</protein>
<dbReference type="SMART" id="SM00855">
    <property type="entry name" value="PGAM"/>
    <property type="match status" value="1"/>
</dbReference>
<evidence type="ECO:0000313" key="2">
    <source>
        <dbReference type="EMBL" id="OOC10618.1"/>
    </source>
</evidence>